<evidence type="ECO:0008006" key="4">
    <source>
        <dbReference type="Google" id="ProtNLM"/>
    </source>
</evidence>
<reference evidence="2 3" key="1">
    <citation type="journal article" date="2019" name="Int. J. Syst. Evol. Microbiol.">
        <title>The Global Catalogue of Microorganisms (GCM) 10K type strain sequencing project: providing services to taxonomists for standard genome sequencing and annotation.</title>
        <authorList>
            <consortium name="The Broad Institute Genomics Platform"/>
            <consortium name="The Broad Institute Genome Sequencing Center for Infectious Disease"/>
            <person name="Wu L."/>
            <person name="Ma J."/>
        </authorList>
    </citation>
    <scope>NUCLEOTIDE SEQUENCE [LARGE SCALE GENOMIC DNA]</scope>
    <source>
        <strain evidence="2 3">JCM 11448</strain>
    </source>
</reference>
<gene>
    <name evidence="2" type="ORF">GCM10009579_42230</name>
</gene>
<evidence type="ECO:0000256" key="1">
    <source>
        <dbReference type="SAM" id="MobiDB-lite"/>
    </source>
</evidence>
<evidence type="ECO:0000313" key="3">
    <source>
        <dbReference type="Proteomes" id="UP001500282"/>
    </source>
</evidence>
<evidence type="ECO:0000313" key="2">
    <source>
        <dbReference type="EMBL" id="GAA1278437.1"/>
    </source>
</evidence>
<organism evidence="2 3">
    <name type="scientific">Streptomyces javensis</name>
    <dbReference type="NCBI Taxonomy" id="114698"/>
    <lineage>
        <taxon>Bacteria</taxon>
        <taxon>Bacillati</taxon>
        <taxon>Actinomycetota</taxon>
        <taxon>Actinomycetes</taxon>
        <taxon>Kitasatosporales</taxon>
        <taxon>Streptomycetaceae</taxon>
        <taxon>Streptomyces</taxon>
        <taxon>Streptomyces violaceusniger group</taxon>
    </lineage>
</organism>
<dbReference type="EMBL" id="BAAAIH010000023">
    <property type="protein sequence ID" value="GAA1278437.1"/>
    <property type="molecule type" value="Genomic_DNA"/>
</dbReference>
<keyword evidence="3" id="KW-1185">Reference proteome</keyword>
<name>A0ABN1X1H7_9ACTN</name>
<dbReference type="PANTHER" id="PTHR36221:SF1">
    <property type="entry name" value="DUF742 DOMAIN-CONTAINING PROTEIN"/>
    <property type="match status" value="1"/>
</dbReference>
<protein>
    <recommendedName>
        <fullName evidence="4">Multi-component regulatory system-4</fullName>
    </recommendedName>
</protein>
<sequence>MEEGVEMVAGEPAPHDTTAREGTGQEAEDDARAAPEPPESVGPPGSEEPPGVEEPPGSEEPTEPPEPAVRASAVRPFLLTAGRVAGSGAAPPLPVETQIVATPDGLSALRSLAFERRDIVAACRRPQSVAELAARLHLHLNVVRVLAEDLCAAGHLAVHVPNAGTVHDISVLRRVIDGLRAVPDSRGSLRDSG</sequence>
<dbReference type="Proteomes" id="UP001500282">
    <property type="component" value="Unassembled WGS sequence"/>
</dbReference>
<comment type="caution">
    <text evidence="2">The sequence shown here is derived from an EMBL/GenBank/DDBJ whole genome shotgun (WGS) entry which is preliminary data.</text>
</comment>
<dbReference type="InterPro" id="IPR007995">
    <property type="entry name" value="DUF742"/>
</dbReference>
<feature type="region of interest" description="Disordered" evidence="1">
    <location>
        <begin position="1"/>
        <end position="70"/>
    </location>
</feature>
<dbReference type="PANTHER" id="PTHR36221">
    <property type="entry name" value="DUF742 DOMAIN-CONTAINING PROTEIN"/>
    <property type="match status" value="1"/>
</dbReference>
<proteinExistence type="predicted"/>
<dbReference type="Pfam" id="PF05331">
    <property type="entry name" value="DUF742"/>
    <property type="match status" value="1"/>
</dbReference>
<accession>A0ABN1X1H7</accession>